<keyword evidence="1" id="KW-0853">WD repeat</keyword>
<evidence type="ECO:0000256" key="1">
    <source>
        <dbReference type="ARBA" id="ARBA00022574"/>
    </source>
</evidence>
<keyword evidence="4" id="KW-1185">Reference proteome</keyword>
<keyword evidence="2" id="KW-0677">Repeat</keyword>
<protein>
    <submittedName>
        <fullName evidence="3">WD repeat domain 45</fullName>
    </submittedName>
</protein>
<sequence>MAQQRGVNSLRFNQDQSCFCCAMESGVRIYNVEPLMEKGHLDHEQVGSVALVEMLHRSNLLAIVGGGGNPKFSEISGMYRGGGWEPGLLGSLPALCVCGGGLVGQRVYESMSRGAGSQDSWVLSRLCVCVCVWGGGLVGQRVYESMSRGAGSQDSWVLSRLCVCVCVCGGGLVGQRVYESMSRGAGSQDSWVLSLALGGEWGLVVRAGGRGWEPGLLGSLPARGRRGWWLELGGAGAGSQDCWVLPSSGGEGGGLVGQRAQIPGFSPALRGALGVALSALTYVPPPQC</sequence>
<evidence type="ECO:0000256" key="2">
    <source>
        <dbReference type="ARBA" id="ARBA00022737"/>
    </source>
</evidence>
<dbReference type="InterPro" id="IPR048720">
    <property type="entry name" value="PROPPIN"/>
</dbReference>
<dbReference type="GeneTree" id="ENSGT00940000155657"/>
<reference evidence="3" key="2">
    <citation type="submission" date="2025-09" db="UniProtKB">
        <authorList>
            <consortium name="Ensembl"/>
        </authorList>
    </citation>
    <scope>IDENTIFICATION</scope>
</reference>
<evidence type="ECO:0000313" key="4">
    <source>
        <dbReference type="Proteomes" id="UP000694390"/>
    </source>
</evidence>
<dbReference type="Proteomes" id="UP000694390">
    <property type="component" value="Unassembled WGS sequence"/>
</dbReference>
<reference evidence="3" key="1">
    <citation type="submission" date="2025-08" db="UniProtKB">
        <authorList>
            <consortium name="Ensembl"/>
        </authorList>
    </citation>
    <scope>IDENTIFICATION</scope>
</reference>
<dbReference type="Ensembl" id="ENSGEVT00005030460.1">
    <property type="protein sequence ID" value="ENSGEVP00005028982.1"/>
    <property type="gene ID" value="ENSGEVG00005020344.1"/>
</dbReference>
<dbReference type="PANTHER" id="PTHR11227">
    <property type="entry name" value="WD-REPEAT PROTEIN INTERACTING WITH PHOSPHOINOSIDES WIPI -RELATED"/>
    <property type="match status" value="1"/>
</dbReference>
<organism evidence="3 4">
    <name type="scientific">Gopherus evgoodei</name>
    <name type="common">Goodes thornscrub tortoise</name>
    <dbReference type="NCBI Taxonomy" id="1825980"/>
    <lineage>
        <taxon>Eukaryota</taxon>
        <taxon>Metazoa</taxon>
        <taxon>Chordata</taxon>
        <taxon>Craniata</taxon>
        <taxon>Vertebrata</taxon>
        <taxon>Euteleostomi</taxon>
        <taxon>Archelosauria</taxon>
        <taxon>Testudinata</taxon>
        <taxon>Testudines</taxon>
        <taxon>Cryptodira</taxon>
        <taxon>Durocryptodira</taxon>
        <taxon>Testudinoidea</taxon>
        <taxon>Testudinidae</taxon>
        <taxon>Gopherus</taxon>
    </lineage>
</organism>
<gene>
    <name evidence="3" type="primary">WDR45</name>
</gene>
<evidence type="ECO:0000313" key="3">
    <source>
        <dbReference type="Ensembl" id="ENSGEVP00005028982.1"/>
    </source>
</evidence>
<dbReference type="AlphaFoldDB" id="A0A8C4YQJ8"/>
<proteinExistence type="predicted"/>
<accession>A0A8C4YQJ8</accession>
<name>A0A8C4YQJ8_9SAUR</name>